<evidence type="ECO:0000313" key="1">
    <source>
        <dbReference type="EMBL" id="GBP66522.1"/>
    </source>
</evidence>
<protein>
    <submittedName>
        <fullName evidence="1">Uncharacterized protein</fullName>
    </submittedName>
</protein>
<comment type="caution">
    <text evidence="1">The sequence shown here is derived from an EMBL/GenBank/DDBJ whole genome shotgun (WGS) entry which is preliminary data.</text>
</comment>
<dbReference type="AlphaFoldDB" id="A0A4C1XU51"/>
<name>A0A4C1XU51_EUMVA</name>
<dbReference type="Proteomes" id="UP000299102">
    <property type="component" value="Unassembled WGS sequence"/>
</dbReference>
<organism evidence="1 2">
    <name type="scientific">Eumeta variegata</name>
    <name type="common">Bagworm moth</name>
    <name type="synonym">Eumeta japonica</name>
    <dbReference type="NCBI Taxonomy" id="151549"/>
    <lineage>
        <taxon>Eukaryota</taxon>
        <taxon>Metazoa</taxon>
        <taxon>Ecdysozoa</taxon>
        <taxon>Arthropoda</taxon>
        <taxon>Hexapoda</taxon>
        <taxon>Insecta</taxon>
        <taxon>Pterygota</taxon>
        <taxon>Neoptera</taxon>
        <taxon>Endopterygota</taxon>
        <taxon>Lepidoptera</taxon>
        <taxon>Glossata</taxon>
        <taxon>Ditrysia</taxon>
        <taxon>Tineoidea</taxon>
        <taxon>Psychidae</taxon>
        <taxon>Oiketicinae</taxon>
        <taxon>Eumeta</taxon>
    </lineage>
</organism>
<reference evidence="1 2" key="1">
    <citation type="journal article" date="2019" name="Commun. Biol.">
        <title>The bagworm genome reveals a unique fibroin gene that provides high tensile strength.</title>
        <authorList>
            <person name="Kono N."/>
            <person name="Nakamura H."/>
            <person name="Ohtoshi R."/>
            <person name="Tomita M."/>
            <person name="Numata K."/>
            <person name="Arakawa K."/>
        </authorList>
    </citation>
    <scope>NUCLEOTIDE SEQUENCE [LARGE SCALE GENOMIC DNA]</scope>
</reference>
<sequence length="76" mass="7743">MVENISSVGRSLLVVNTYIRFLPVAQELPCALVCVGAFVGAYVCARVSGSDPTALAVGPQAPAALAAGRGERGEQP</sequence>
<dbReference type="EMBL" id="BGZK01000959">
    <property type="protein sequence ID" value="GBP66522.1"/>
    <property type="molecule type" value="Genomic_DNA"/>
</dbReference>
<accession>A0A4C1XU51</accession>
<keyword evidence="2" id="KW-1185">Reference proteome</keyword>
<gene>
    <name evidence="1" type="ORF">EVAR_54016_1</name>
</gene>
<proteinExistence type="predicted"/>
<evidence type="ECO:0000313" key="2">
    <source>
        <dbReference type="Proteomes" id="UP000299102"/>
    </source>
</evidence>